<dbReference type="InterPro" id="IPR037523">
    <property type="entry name" value="VOC_core"/>
</dbReference>
<evidence type="ECO:0000259" key="1">
    <source>
        <dbReference type="PROSITE" id="PS51819"/>
    </source>
</evidence>
<reference evidence="2 3" key="1">
    <citation type="journal article" date="2019" name="Int. J. Syst. Evol. Microbiol.">
        <title>The Global Catalogue of Microorganisms (GCM) 10K type strain sequencing project: providing services to taxonomists for standard genome sequencing and annotation.</title>
        <authorList>
            <consortium name="The Broad Institute Genomics Platform"/>
            <consortium name="The Broad Institute Genome Sequencing Center for Infectious Disease"/>
            <person name="Wu L."/>
            <person name="Ma J."/>
        </authorList>
    </citation>
    <scope>NUCLEOTIDE SEQUENCE [LARGE SCALE GENOMIC DNA]</scope>
    <source>
        <strain evidence="2 3">JCM 15478</strain>
    </source>
</reference>
<evidence type="ECO:0000313" key="2">
    <source>
        <dbReference type="EMBL" id="GAA2061001.1"/>
    </source>
</evidence>
<dbReference type="PROSITE" id="PS51819">
    <property type="entry name" value="VOC"/>
    <property type="match status" value="1"/>
</dbReference>
<dbReference type="InterPro" id="IPR053863">
    <property type="entry name" value="Glyoxy/Ble-like_N"/>
</dbReference>
<evidence type="ECO:0000313" key="3">
    <source>
        <dbReference type="Proteomes" id="UP001500016"/>
    </source>
</evidence>
<dbReference type="RefSeq" id="WP_344523099.1">
    <property type="nucleotide sequence ID" value="NZ_BAAAPE010000001.1"/>
</dbReference>
<dbReference type="PANTHER" id="PTHR36503">
    <property type="entry name" value="BLR2520 PROTEIN"/>
    <property type="match status" value="1"/>
</dbReference>
<comment type="caution">
    <text evidence="2">The sequence shown here is derived from an EMBL/GenBank/DDBJ whole genome shotgun (WGS) entry which is preliminary data.</text>
</comment>
<dbReference type="Gene3D" id="3.10.180.10">
    <property type="entry name" value="2,3-Dihydroxybiphenyl 1,2-Dioxygenase, domain 1"/>
    <property type="match status" value="1"/>
</dbReference>
<dbReference type="SUPFAM" id="SSF54593">
    <property type="entry name" value="Glyoxalase/Bleomycin resistance protein/Dihydroxybiphenyl dioxygenase"/>
    <property type="match status" value="1"/>
</dbReference>
<keyword evidence="3" id="KW-1185">Reference proteome</keyword>
<accession>A0ABN2VH41</accession>
<dbReference type="Pfam" id="PF22677">
    <property type="entry name" value="Ble-like_N"/>
    <property type="match status" value="1"/>
</dbReference>
<dbReference type="InterPro" id="IPR029068">
    <property type="entry name" value="Glyas_Bleomycin-R_OHBP_Dase"/>
</dbReference>
<dbReference type="Proteomes" id="UP001500016">
    <property type="component" value="Unassembled WGS sequence"/>
</dbReference>
<dbReference type="PANTHER" id="PTHR36503:SF2">
    <property type="entry name" value="BLR2408 PROTEIN"/>
    <property type="match status" value="1"/>
</dbReference>
<protein>
    <submittedName>
        <fullName evidence="2">VOC family protein</fullName>
    </submittedName>
</protein>
<feature type="domain" description="VOC" evidence="1">
    <location>
        <begin position="3"/>
        <end position="127"/>
    </location>
</feature>
<dbReference type="EMBL" id="BAAAPE010000001">
    <property type="protein sequence ID" value="GAA2061001.1"/>
    <property type="molecule type" value="Genomic_DNA"/>
</dbReference>
<sequence>MARMIFVNLPVKDLDRAKDFFTKLGYEFNPQFTDDNAGCLVLGENIYAMLLTEPFFQGFSKRDLPDNSRTTGAIVALSAESREEVDEYVDRALANGATEAGSGIDEGSMYGRSFHDPDGHLWEYMWMDPSAVEG</sequence>
<name>A0ABN2VH41_9ACTN</name>
<gene>
    <name evidence="2" type="ORF">GCM10009801_03010</name>
</gene>
<proteinExistence type="predicted"/>
<organism evidence="2 3">
    <name type="scientific">Streptomyces albiaxialis</name>
    <dbReference type="NCBI Taxonomy" id="329523"/>
    <lineage>
        <taxon>Bacteria</taxon>
        <taxon>Bacillati</taxon>
        <taxon>Actinomycetota</taxon>
        <taxon>Actinomycetes</taxon>
        <taxon>Kitasatosporales</taxon>
        <taxon>Streptomycetaceae</taxon>
        <taxon>Streptomyces</taxon>
    </lineage>
</organism>